<protein>
    <recommendedName>
        <fullName evidence="6">Sigma-54 factor interaction domain-containing protein</fullName>
    </recommendedName>
</protein>
<evidence type="ECO:0000256" key="2">
    <source>
        <dbReference type="ARBA" id="ARBA00022840"/>
    </source>
</evidence>
<keyword evidence="2" id="KW-0067">ATP-binding</keyword>
<dbReference type="Gene3D" id="3.30.450.40">
    <property type="match status" value="1"/>
</dbReference>
<evidence type="ECO:0000313" key="7">
    <source>
        <dbReference type="EMBL" id="QLL06512.1"/>
    </source>
</evidence>
<proteinExistence type="predicted"/>
<dbReference type="SUPFAM" id="SSF46689">
    <property type="entry name" value="Homeodomain-like"/>
    <property type="match status" value="1"/>
</dbReference>
<dbReference type="KEGG" id="mgor:H0P51_22685"/>
<dbReference type="EMBL" id="CP059165">
    <property type="protein sequence ID" value="QLL06512.1"/>
    <property type="molecule type" value="Genomic_DNA"/>
</dbReference>
<dbReference type="InterPro" id="IPR002197">
    <property type="entry name" value="HTH_Fis"/>
</dbReference>
<evidence type="ECO:0000313" key="8">
    <source>
        <dbReference type="Proteomes" id="UP000510682"/>
    </source>
</evidence>
<dbReference type="SUPFAM" id="SSF52540">
    <property type="entry name" value="P-loop containing nucleoside triphosphate hydrolases"/>
    <property type="match status" value="1"/>
</dbReference>
<keyword evidence="3" id="KW-0805">Transcription regulation</keyword>
<keyword evidence="1" id="KW-0547">Nucleotide-binding</keyword>
<evidence type="ECO:0000256" key="5">
    <source>
        <dbReference type="SAM" id="MobiDB-lite"/>
    </source>
</evidence>
<dbReference type="InterPro" id="IPR058031">
    <property type="entry name" value="AAA_lid_NorR"/>
</dbReference>
<reference evidence="7" key="1">
    <citation type="submission" date="2020-07" db="EMBL/GenBank/DDBJ databases">
        <title>Description of Mycobacterium gordonae subsp. intergordonae subsp.nov. and Mycobacterium gordonae subsp. gordonae subsp. nov.</title>
        <authorList>
            <person name="Huang H."/>
        </authorList>
    </citation>
    <scope>NUCLEOTIDE SEQUENCE [LARGE SCALE GENOMIC DNA]</scope>
    <source>
        <strain evidence="7">24T</strain>
    </source>
</reference>
<sequence>MGKPVSVIGSDHFSEALKEFCCYGVPIRNRITRRLAGSMDICGHAGDWERLFAPLVHNAVRQIEQRLIETSSKADQRLITEYHVALGQRKVPIIALSDSVTMSSPKALDLVHAVDFALFHEARQSMTDREMYWTATLTSGHTVSIHARRVDGDGTLFELTPVSGAELEHPPCDSSMKSSRSRPTGPLMIVGEPGSGRTTAAVKALGSAAMRYLNPADIDRIGQAAWIRSELTAASRSTPTVIKNVDLLPDSVAAALADWLRSGRGPALLAMTCADDIALSARQAILTAQCTRTIYLKPLRDRMDELPAIVAEMIADRGAPTVHFTMSAMEKMLQYPWPGNLEELRTVVNEAISRRPTGGIVLTDLPLRLRTGAKSNLTRLEQLERDAIVQALRRSNLNKTKAAQDLGVSRRSLYNKLRALRIDTNPASVRTTT</sequence>
<dbReference type="InterPro" id="IPR009057">
    <property type="entry name" value="Homeodomain-like_sf"/>
</dbReference>
<gene>
    <name evidence="7" type="ORF">H0P51_22685</name>
</gene>
<dbReference type="InterPro" id="IPR027417">
    <property type="entry name" value="P-loop_NTPase"/>
</dbReference>
<dbReference type="Proteomes" id="UP000510682">
    <property type="component" value="Chromosome"/>
</dbReference>
<evidence type="ECO:0000256" key="4">
    <source>
        <dbReference type="ARBA" id="ARBA00023163"/>
    </source>
</evidence>
<evidence type="ECO:0000259" key="6">
    <source>
        <dbReference type="PROSITE" id="PS50045"/>
    </source>
</evidence>
<dbReference type="GO" id="GO:0005524">
    <property type="term" value="F:ATP binding"/>
    <property type="evidence" value="ECO:0007669"/>
    <property type="project" value="UniProtKB-KW"/>
</dbReference>
<feature type="region of interest" description="Disordered" evidence="5">
    <location>
        <begin position="167"/>
        <end position="193"/>
    </location>
</feature>
<dbReference type="PRINTS" id="PR01590">
    <property type="entry name" value="HTHFIS"/>
</dbReference>
<keyword evidence="8" id="KW-1185">Reference proteome</keyword>
<dbReference type="Gene3D" id="1.10.10.60">
    <property type="entry name" value="Homeodomain-like"/>
    <property type="match status" value="1"/>
</dbReference>
<organism evidence="7 8">
    <name type="scientific">Mycobacterium vicinigordonae</name>
    <dbReference type="NCBI Taxonomy" id="1719132"/>
    <lineage>
        <taxon>Bacteria</taxon>
        <taxon>Bacillati</taxon>
        <taxon>Actinomycetota</taxon>
        <taxon>Actinomycetes</taxon>
        <taxon>Mycobacteriales</taxon>
        <taxon>Mycobacteriaceae</taxon>
        <taxon>Mycobacterium</taxon>
    </lineage>
</organism>
<dbReference type="GO" id="GO:0043565">
    <property type="term" value="F:sequence-specific DNA binding"/>
    <property type="evidence" value="ECO:0007669"/>
    <property type="project" value="InterPro"/>
</dbReference>
<dbReference type="AlphaFoldDB" id="A0A7D6HSR7"/>
<dbReference type="InterPro" id="IPR029016">
    <property type="entry name" value="GAF-like_dom_sf"/>
</dbReference>
<dbReference type="InterPro" id="IPR002078">
    <property type="entry name" value="Sigma_54_int"/>
</dbReference>
<dbReference type="PROSITE" id="PS50045">
    <property type="entry name" value="SIGMA54_INTERACT_4"/>
    <property type="match status" value="1"/>
</dbReference>
<evidence type="ECO:0000256" key="3">
    <source>
        <dbReference type="ARBA" id="ARBA00023015"/>
    </source>
</evidence>
<evidence type="ECO:0000256" key="1">
    <source>
        <dbReference type="ARBA" id="ARBA00022741"/>
    </source>
</evidence>
<dbReference type="RefSeq" id="WP_180915091.1">
    <property type="nucleotide sequence ID" value="NZ_CP059165.1"/>
</dbReference>
<name>A0A7D6HSR7_9MYCO</name>
<dbReference type="PANTHER" id="PTHR32071">
    <property type="entry name" value="TRANSCRIPTIONAL REGULATORY PROTEIN"/>
    <property type="match status" value="1"/>
</dbReference>
<dbReference type="Pfam" id="PF25601">
    <property type="entry name" value="AAA_lid_14"/>
    <property type="match status" value="1"/>
</dbReference>
<feature type="domain" description="Sigma-54 factor interaction" evidence="6">
    <location>
        <begin position="210"/>
        <end position="353"/>
    </location>
</feature>
<dbReference type="Gene3D" id="1.10.8.60">
    <property type="match status" value="1"/>
</dbReference>
<keyword evidence="4" id="KW-0804">Transcription</keyword>
<dbReference type="GO" id="GO:0006355">
    <property type="term" value="P:regulation of DNA-templated transcription"/>
    <property type="evidence" value="ECO:0007669"/>
    <property type="project" value="InterPro"/>
</dbReference>
<accession>A0A7D6HSR7</accession>
<dbReference type="Pfam" id="PF02954">
    <property type="entry name" value="HTH_8"/>
    <property type="match status" value="1"/>
</dbReference>
<reference evidence="7" key="2">
    <citation type="submission" date="2020-07" db="EMBL/GenBank/DDBJ databases">
        <authorList>
            <person name="Yu X."/>
        </authorList>
    </citation>
    <scope>NUCLEOTIDE SEQUENCE [LARGE SCALE GENOMIC DNA]</scope>
    <source>
        <strain evidence="7">24T</strain>
    </source>
</reference>